<feature type="transmembrane region" description="Helical" evidence="1">
    <location>
        <begin position="49"/>
        <end position="69"/>
    </location>
</feature>
<reference evidence="2 3" key="1">
    <citation type="journal article" date="2019" name="Int. J. Syst. Evol. Microbiol.">
        <title>The Global Catalogue of Microorganisms (GCM) 10K type strain sequencing project: providing services to taxonomists for standard genome sequencing and annotation.</title>
        <authorList>
            <consortium name="The Broad Institute Genomics Platform"/>
            <consortium name="The Broad Institute Genome Sequencing Center for Infectious Disease"/>
            <person name="Wu L."/>
            <person name="Ma J."/>
        </authorList>
    </citation>
    <scope>NUCLEOTIDE SEQUENCE [LARGE SCALE GENOMIC DNA]</scope>
    <source>
        <strain evidence="2 3">JCM 16327</strain>
    </source>
</reference>
<keyword evidence="1" id="KW-0472">Membrane</keyword>
<evidence type="ECO:0000313" key="2">
    <source>
        <dbReference type="EMBL" id="GAA0646789.1"/>
    </source>
</evidence>
<feature type="transmembrane region" description="Helical" evidence="1">
    <location>
        <begin position="197"/>
        <end position="216"/>
    </location>
</feature>
<comment type="caution">
    <text evidence="2">The sequence shown here is derived from an EMBL/GenBank/DDBJ whole genome shotgun (WGS) entry which is preliminary data.</text>
</comment>
<dbReference type="RefSeq" id="WP_227261646.1">
    <property type="nucleotide sequence ID" value="NZ_BAAADU010000002.1"/>
</dbReference>
<name>A0AAV3SYI4_9EURY</name>
<keyword evidence="3" id="KW-1185">Reference proteome</keyword>
<feature type="transmembrane region" description="Helical" evidence="1">
    <location>
        <begin position="81"/>
        <end position="102"/>
    </location>
</feature>
<evidence type="ECO:0000256" key="1">
    <source>
        <dbReference type="SAM" id="Phobius"/>
    </source>
</evidence>
<accession>A0AAV3SYI4</accession>
<organism evidence="2 3">
    <name type="scientific">Salarchaeum japonicum</name>
    <dbReference type="NCBI Taxonomy" id="555573"/>
    <lineage>
        <taxon>Archaea</taxon>
        <taxon>Methanobacteriati</taxon>
        <taxon>Methanobacteriota</taxon>
        <taxon>Stenosarchaea group</taxon>
        <taxon>Halobacteria</taxon>
        <taxon>Halobacteriales</taxon>
        <taxon>Halobacteriaceae</taxon>
    </lineage>
</organism>
<dbReference type="AlphaFoldDB" id="A0AAV3SYI4"/>
<keyword evidence="1" id="KW-0812">Transmembrane</keyword>
<dbReference type="EMBL" id="BAAADU010000002">
    <property type="protein sequence ID" value="GAA0646789.1"/>
    <property type="molecule type" value="Genomic_DNA"/>
</dbReference>
<proteinExistence type="predicted"/>
<feature type="transmembrane region" description="Helical" evidence="1">
    <location>
        <begin position="122"/>
        <end position="151"/>
    </location>
</feature>
<protein>
    <submittedName>
        <fullName evidence="2">Uncharacterized protein</fullName>
    </submittedName>
</protein>
<dbReference type="Pfam" id="PF24412">
    <property type="entry name" value="DUF7546"/>
    <property type="match status" value="1"/>
</dbReference>
<dbReference type="InterPro" id="IPR055968">
    <property type="entry name" value="DUF7546"/>
</dbReference>
<feature type="transmembrane region" description="Helical" evidence="1">
    <location>
        <begin position="163"/>
        <end position="185"/>
    </location>
</feature>
<gene>
    <name evidence="2" type="ORF">GCM10009019_06430</name>
</gene>
<keyword evidence="1" id="KW-1133">Transmembrane helix</keyword>
<evidence type="ECO:0000313" key="3">
    <source>
        <dbReference type="Proteomes" id="UP001500194"/>
    </source>
</evidence>
<dbReference type="Proteomes" id="UP001500194">
    <property type="component" value="Unassembled WGS sequence"/>
</dbReference>
<dbReference type="GeneID" id="68572239"/>
<feature type="transmembrane region" description="Helical" evidence="1">
    <location>
        <begin position="17"/>
        <end position="37"/>
    </location>
</feature>
<sequence>MATRASGVLDRFDPQTLAAWGVVVWSELTLVVFYLAITPGWVTEPRYVVYPFVWINLGLLAVVHTRRWVRERDPSARTRRVSGALAAGYFAVLAAVGGLLFLPVVNPPHAGTAFSVSWVMPGWGPIVTARALGVQLTLVPFKLIGYLALAYVLYARLLDATRIVASAVLGLFSCVGCTMSLLVPLLGASTFAGATAYTWDASTLVYVVALATLYWSPQIETAVRRRL</sequence>